<comment type="similarity">
    <text evidence="1">Belongs to the SdhE FAD assembly factor family.</text>
</comment>
<dbReference type="InterPro" id="IPR005631">
    <property type="entry name" value="SDH"/>
</dbReference>
<keyword evidence="3" id="KW-0143">Chaperone</keyword>
<proteinExistence type="inferred from homology"/>
<name>A0AAU8A4N2_9BURK</name>
<dbReference type="InterPro" id="IPR036714">
    <property type="entry name" value="SDH_sf"/>
</dbReference>
<dbReference type="Gene3D" id="1.10.150.250">
    <property type="entry name" value="Flavinator of succinate dehydrogenase"/>
    <property type="match status" value="1"/>
</dbReference>
<evidence type="ECO:0000313" key="4">
    <source>
        <dbReference type="EMBL" id="XCC58478.1"/>
    </source>
</evidence>
<protein>
    <recommendedName>
        <fullName evidence="2">FAD assembly factor SdhE</fullName>
    </recommendedName>
</protein>
<evidence type="ECO:0000256" key="1">
    <source>
        <dbReference type="ARBA" id="ARBA00008571"/>
    </source>
</evidence>
<gene>
    <name evidence="4" type="ORF">NKE59_04125</name>
</gene>
<sequence>MSLDAKQLYQLRSAARRGLLENDLILERFFQRYASELNEDLGAALSELLKLDDNDLLDLLLARKELNPDLDTETSRAVLSMLRQRQ</sequence>
<dbReference type="SUPFAM" id="SSF109910">
    <property type="entry name" value="YgfY-like"/>
    <property type="match status" value="1"/>
</dbReference>
<organism evidence="4">
    <name type="scientific">Polynucleobacter sp. UK-FUSCHL-C3</name>
    <dbReference type="NCBI Taxonomy" id="2955208"/>
    <lineage>
        <taxon>Bacteria</taxon>
        <taxon>Pseudomonadati</taxon>
        <taxon>Pseudomonadota</taxon>
        <taxon>Betaproteobacteria</taxon>
        <taxon>Burkholderiales</taxon>
        <taxon>Burkholderiaceae</taxon>
        <taxon>Polynucleobacter</taxon>
    </lineage>
</organism>
<dbReference type="RefSeq" id="WP_353439727.1">
    <property type="nucleotide sequence ID" value="NZ_CP099959.1"/>
</dbReference>
<dbReference type="Pfam" id="PF03937">
    <property type="entry name" value="Sdh5"/>
    <property type="match status" value="1"/>
</dbReference>
<dbReference type="EMBL" id="CP099959">
    <property type="protein sequence ID" value="XCC58478.1"/>
    <property type="molecule type" value="Genomic_DNA"/>
</dbReference>
<evidence type="ECO:0000256" key="2">
    <source>
        <dbReference type="ARBA" id="ARBA00019418"/>
    </source>
</evidence>
<accession>A0AAU8A4N2</accession>
<dbReference type="AlphaFoldDB" id="A0AAU8A4N2"/>
<evidence type="ECO:0000256" key="3">
    <source>
        <dbReference type="ARBA" id="ARBA00023186"/>
    </source>
</evidence>
<reference evidence="4" key="1">
    <citation type="submission" date="2022-06" db="EMBL/GenBank/DDBJ databases">
        <title>New Polynucleobacter species.</title>
        <authorList>
            <person name="Hahn M.W."/>
        </authorList>
    </citation>
    <scope>NUCLEOTIDE SEQUENCE</scope>
    <source>
        <strain evidence="4">UK-FUSCHL-C3</strain>
    </source>
</reference>